<dbReference type="EMBL" id="JAOTJD010000021">
    <property type="protein sequence ID" value="MFD3264710.1"/>
    <property type="molecule type" value="Genomic_DNA"/>
</dbReference>
<evidence type="ECO:0000256" key="1">
    <source>
        <dbReference type="SAM" id="MobiDB-lite"/>
    </source>
</evidence>
<organism evidence="4 5">
    <name type="scientific">Phenylobacterium ferrooxidans</name>
    <dbReference type="NCBI Taxonomy" id="2982689"/>
    <lineage>
        <taxon>Bacteria</taxon>
        <taxon>Pseudomonadati</taxon>
        <taxon>Pseudomonadota</taxon>
        <taxon>Alphaproteobacteria</taxon>
        <taxon>Caulobacterales</taxon>
        <taxon>Caulobacteraceae</taxon>
        <taxon>Phenylobacterium</taxon>
    </lineage>
</organism>
<evidence type="ECO:0000259" key="3">
    <source>
        <dbReference type="Pfam" id="PF07486"/>
    </source>
</evidence>
<feature type="signal peptide" evidence="2">
    <location>
        <begin position="1"/>
        <end position="18"/>
    </location>
</feature>
<accession>A0ABW6CSD7</accession>
<comment type="caution">
    <text evidence="4">The sequence shown here is derived from an EMBL/GenBank/DDBJ whole genome shotgun (WGS) entry which is preliminary data.</text>
</comment>
<proteinExistence type="predicted"/>
<dbReference type="Gene3D" id="1.10.10.2520">
    <property type="entry name" value="Cell wall hydrolase SleB, domain 1"/>
    <property type="match status" value="1"/>
</dbReference>
<feature type="chain" id="PRO_5046126828" evidence="2">
    <location>
        <begin position="19"/>
        <end position="380"/>
    </location>
</feature>
<evidence type="ECO:0000313" key="4">
    <source>
        <dbReference type="EMBL" id="MFD3264710.1"/>
    </source>
</evidence>
<feature type="domain" description="Cell wall hydrolase SleB" evidence="3">
    <location>
        <begin position="150"/>
        <end position="258"/>
    </location>
</feature>
<keyword evidence="5" id="KW-1185">Reference proteome</keyword>
<evidence type="ECO:0000256" key="2">
    <source>
        <dbReference type="SAM" id="SignalP"/>
    </source>
</evidence>
<dbReference type="Proteomes" id="UP001598130">
    <property type="component" value="Unassembled WGS sequence"/>
</dbReference>
<feature type="region of interest" description="Disordered" evidence="1">
    <location>
        <begin position="361"/>
        <end position="380"/>
    </location>
</feature>
<name>A0ABW6CSD7_9CAUL</name>
<dbReference type="Pfam" id="PF07486">
    <property type="entry name" value="Hydrolase_2"/>
    <property type="match status" value="1"/>
</dbReference>
<dbReference type="InterPro" id="IPR011105">
    <property type="entry name" value="Cell_wall_hydrolase_SleB"/>
</dbReference>
<keyword evidence="2" id="KW-0732">Signal</keyword>
<evidence type="ECO:0000313" key="5">
    <source>
        <dbReference type="Proteomes" id="UP001598130"/>
    </source>
</evidence>
<dbReference type="RefSeq" id="WP_377370294.1">
    <property type="nucleotide sequence ID" value="NZ_JAOTJD010000021.1"/>
</dbReference>
<gene>
    <name evidence="4" type="ORF">OCL97_12155</name>
</gene>
<keyword evidence="4" id="KW-0378">Hydrolase</keyword>
<protein>
    <submittedName>
        <fullName evidence="4">Cell wall hydrolase</fullName>
    </submittedName>
</protein>
<reference evidence="4 5" key="1">
    <citation type="submission" date="2022-09" db="EMBL/GenBank/DDBJ databases">
        <title>New species of Phenylobacterium.</title>
        <authorList>
            <person name="Mieszkin S."/>
        </authorList>
    </citation>
    <scope>NUCLEOTIDE SEQUENCE [LARGE SCALE GENOMIC DNA]</scope>
    <source>
        <strain evidence="4 5">HK31-G</strain>
    </source>
</reference>
<dbReference type="InterPro" id="IPR042047">
    <property type="entry name" value="SleB_dom1"/>
</dbReference>
<sequence length="380" mass="39988">MSVELALVAALTAGIAVAAAPDGRNERLARLTGGEVSPQAFARLKASMDPAMLTLASRVEPRMGGLMTPAGDVINPDAAALPEGAAADAAVIRLQDLDADQARAWNLANPTSVLPNPAARPFKLKTGGMLDEARAIDCLTAAIYYEAAWESVEGQRAVAQVVLNRMRHPAYPKTVCGVVFQGSNRTTGCQFSFTCDGAMNRQPQEAGWLRARSVASAALNGYVMKQVGTATHYHANYVAAYWSPSLVKVGTIGAHIFYRWTGGSGLPPAFSGKYLGTEAEGMQIAALDKYATTPKIEASLANDNLQEALPVEEAVLTKAPKGADGRTPASQSEIVKQEPLVTVADAAKDAGALLKAEDLDWTGQPKKKGPPRLAMPGSTF</sequence>
<dbReference type="GO" id="GO:0016787">
    <property type="term" value="F:hydrolase activity"/>
    <property type="evidence" value="ECO:0007669"/>
    <property type="project" value="UniProtKB-KW"/>
</dbReference>